<evidence type="ECO:0000256" key="5">
    <source>
        <dbReference type="ARBA" id="ARBA00022840"/>
    </source>
</evidence>
<comment type="caution">
    <text evidence="12">The sequence shown here is derived from an EMBL/GenBank/DDBJ whole genome shotgun (WGS) entry which is preliminary data.</text>
</comment>
<sequence>MDTTPDLPAIDLLADLRQRLAQAPPARVVGQVTKAIGPAIEATGLLARVGEVCELSIGQSQPLLAEVMGFSQGTALLAPMGAIDGLTVRAAVLPTGHAAQFPVGPGLLGRVLDAMGEPIDGAGPLLSTVRTEVQAPPPPALMRQRITRPLPTGVRALDTLLTLGEGQRIGVFAPPGAGKSTLLGMLARHCEADVVVAALVGERGREVAEFLDHGLGARRDRCVMVVSTSDRPAAERLRCAQAATRVAEHFRDEGKRVLLLVDSLTRLARAQREIGLACGEPPTRRSYPPSVFSMLPRLLERAGPGARGTITAVYTVLTEGEADNDPVAEEVRSILDGHVVLSRELAGAGHYPAIDVLASISRVMPRVVDETHRRAAGRVRALMARYKEVELLLQIGEYRPGADPEADAAVRSKTLIDGLLRQEESEAIGWNEACRALRALAGT</sequence>
<dbReference type="InterPro" id="IPR040627">
    <property type="entry name" value="T3SS_ATPase_C"/>
</dbReference>
<keyword evidence="4" id="KW-0547">Nucleotide-binding</keyword>
<accession>A0ABU9BQF9</accession>
<keyword evidence="7" id="KW-1278">Translocase</keyword>
<evidence type="ECO:0000256" key="7">
    <source>
        <dbReference type="ARBA" id="ARBA00022967"/>
    </source>
</evidence>
<keyword evidence="2" id="KW-0813">Transport</keyword>
<dbReference type="Pfam" id="PF02874">
    <property type="entry name" value="ATP-synt_ab_N"/>
    <property type="match status" value="1"/>
</dbReference>
<dbReference type="InterPro" id="IPR020003">
    <property type="entry name" value="ATPase_a/bsu_AS"/>
</dbReference>
<evidence type="ECO:0000256" key="6">
    <source>
        <dbReference type="ARBA" id="ARBA00022927"/>
    </source>
</evidence>
<dbReference type="PROSITE" id="PS00152">
    <property type="entry name" value="ATPASE_ALPHA_BETA"/>
    <property type="match status" value="1"/>
</dbReference>
<evidence type="ECO:0000313" key="13">
    <source>
        <dbReference type="Proteomes" id="UP001371218"/>
    </source>
</evidence>
<evidence type="ECO:0000256" key="1">
    <source>
        <dbReference type="ARBA" id="ARBA00004496"/>
    </source>
</evidence>
<evidence type="ECO:0000313" key="12">
    <source>
        <dbReference type="EMBL" id="MEK8030860.1"/>
    </source>
</evidence>
<dbReference type="InterPro" id="IPR003593">
    <property type="entry name" value="AAA+_ATPase"/>
</dbReference>
<keyword evidence="6" id="KW-0653">Protein transport</keyword>
<evidence type="ECO:0000256" key="9">
    <source>
        <dbReference type="ARBA" id="ARBA00023196"/>
    </source>
</evidence>
<keyword evidence="3" id="KW-0963">Cytoplasm</keyword>
<evidence type="ECO:0000256" key="3">
    <source>
        <dbReference type="ARBA" id="ARBA00022490"/>
    </source>
</evidence>
<dbReference type="Gene3D" id="3.40.50.12240">
    <property type="match status" value="1"/>
</dbReference>
<dbReference type="Pfam" id="PF18269">
    <property type="entry name" value="T3SS_ATPase_C"/>
    <property type="match status" value="1"/>
</dbReference>
<keyword evidence="5" id="KW-0067">ATP-binding</keyword>
<keyword evidence="9" id="KW-0066">ATP synthesis</keyword>
<evidence type="ECO:0000256" key="4">
    <source>
        <dbReference type="ARBA" id="ARBA00022741"/>
    </source>
</evidence>
<dbReference type="InterPro" id="IPR050053">
    <property type="entry name" value="ATPase_alpha/beta_chains"/>
</dbReference>
<proteinExistence type="predicted"/>
<keyword evidence="8" id="KW-0472">Membrane</keyword>
<evidence type="ECO:0000259" key="11">
    <source>
        <dbReference type="SMART" id="SM00382"/>
    </source>
</evidence>
<gene>
    <name evidence="12" type="ORF">AACH06_08555</name>
</gene>
<dbReference type="SUPFAM" id="SSF52540">
    <property type="entry name" value="P-loop containing nucleoside triphosphate hydrolases"/>
    <property type="match status" value="1"/>
</dbReference>
<feature type="domain" description="AAA+ ATPase" evidence="11">
    <location>
        <begin position="165"/>
        <end position="345"/>
    </location>
</feature>
<dbReference type="InterPro" id="IPR005714">
    <property type="entry name" value="ATPase_T3SS_FliI/YscN"/>
</dbReference>
<keyword evidence="9" id="KW-0139">CF(1)</keyword>
<evidence type="ECO:0000256" key="2">
    <source>
        <dbReference type="ARBA" id="ARBA00022448"/>
    </source>
</evidence>
<dbReference type="PANTHER" id="PTHR15184:SF9">
    <property type="entry name" value="SPI-1 TYPE 3 SECRETION SYSTEM ATPASE"/>
    <property type="match status" value="1"/>
</dbReference>
<keyword evidence="13" id="KW-1185">Reference proteome</keyword>
<dbReference type="InterPro" id="IPR004100">
    <property type="entry name" value="ATPase_F1/V1/A1_a/bsu_N"/>
</dbReference>
<dbReference type="CDD" id="cd18117">
    <property type="entry name" value="ATP-synt_flagellum-secretory_path_III_N"/>
    <property type="match status" value="1"/>
</dbReference>
<protein>
    <submittedName>
        <fullName evidence="12">FliI/YscN family ATPase</fullName>
    </submittedName>
</protein>
<name>A0ABU9BQF9_9BURK</name>
<reference evidence="12 13" key="1">
    <citation type="submission" date="2024-04" db="EMBL/GenBank/DDBJ databases">
        <title>Novel species of the genus Ideonella isolated from streams.</title>
        <authorList>
            <person name="Lu H."/>
        </authorList>
    </citation>
    <scope>NUCLEOTIDE SEQUENCE [LARGE SCALE GENOMIC DNA]</scope>
    <source>
        <strain evidence="12 13">DXS29W</strain>
    </source>
</reference>
<evidence type="ECO:0000256" key="10">
    <source>
        <dbReference type="ARBA" id="ARBA00034006"/>
    </source>
</evidence>
<dbReference type="Proteomes" id="UP001371218">
    <property type="component" value="Unassembled WGS sequence"/>
</dbReference>
<dbReference type="PANTHER" id="PTHR15184">
    <property type="entry name" value="ATP SYNTHASE"/>
    <property type="match status" value="1"/>
</dbReference>
<dbReference type="EMBL" id="JBBUTG010000004">
    <property type="protein sequence ID" value="MEK8030860.1"/>
    <property type="molecule type" value="Genomic_DNA"/>
</dbReference>
<dbReference type="SMART" id="SM00382">
    <property type="entry name" value="AAA"/>
    <property type="match status" value="1"/>
</dbReference>
<organism evidence="12 13">
    <name type="scientific">Ideonella lacteola</name>
    <dbReference type="NCBI Taxonomy" id="2984193"/>
    <lineage>
        <taxon>Bacteria</taxon>
        <taxon>Pseudomonadati</taxon>
        <taxon>Pseudomonadota</taxon>
        <taxon>Betaproteobacteria</taxon>
        <taxon>Burkholderiales</taxon>
        <taxon>Sphaerotilaceae</taxon>
        <taxon>Ideonella</taxon>
    </lineage>
</organism>
<dbReference type="Pfam" id="PF00006">
    <property type="entry name" value="ATP-synt_ab"/>
    <property type="match status" value="1"/>
</dbReference>
<dbReference type="InterPro" id="IPR027417">
    <property type="entry name" value="P-loop_NTPase"/>
</dbReference>
<comment type="catalytic activity">
    <reaction evidence="10">
        <text>ATP + H2O + cellular proteinSide 1 = ADP + phosphate + cellular proteinSide 2.</text>
        <dbReference type="EC" id="7.4.2.8"/>
    </reaction>
</comment>
<dbReference type="CDD" id="cd01136">
    <property type="entry name" value="ATPase_flagellum-secretory_path_III"/>
    <property type="match status" value="1"/>
</dbReference>
<dbReference type="NCBIfam" id="TIGR01026">
    <property type="entry name" value="fliI_yscN"/>
    <property type="match status" value="1"/>
</dbReference>
<comment type="subcellular location">
    <subcellularLocation>
        <location evidence="1">Cytoplasm</location>
    </subcellularLocation>
</comment>
<dbReference type="InterPro" id="IPR000194">
    <property type="entry name" value="ATPase_F1/V1/A1_a/bsu_nucl-bd"/>
</dbReference>
<evidence type="ECO:0000256" key="8">
    <source>
        <dbReference type="ARBA" id="ARBA00023136"/>
    </source>
</evidence>